<comment type="similarity">
    <text evidence="7">Belongs to the transglycosylase MltG family.</text>
</comment>
<feature type="site" description="Important for catalytic activity" evidence="7">
    <location>
        <position position="271"/>
    </location>
</feature>
<dbReference type="PANTHER" id="PTHR30518:SF2">
    <property type="entry name" value="ENDOLYTIC MUREIN TRANSGLYCOSYLASE"/>
    <property type="match status" value="1"/>
</dbReference>
<feature type="transmembrane region" description="Helical" evidence="7">
    <location>
        <begin position="47"/>
        <end position="66"/>
    </location>
</feature>
<keyword evidence="5 7" id="KW-0456">Lyase</keyword>
<dbReference type="PANTHER" id="PTHR30518">
    <property type="entry name" value="ENDOLYTIC MUREIN TRANSGLYCOSYLASE"/>
    <property type="match status" value="1"/>
</dbReference>
<evidence type="ECO:0000256" key="7">
    <source>
        <dbReference type="HAMAP-Rule" id="MF_02065"/>
    </source>
</evidence>
<gene>
    <name evidence="7" type="primary">mltG</name>
    <name evidence="9" type="ORF">SAMN05216561_11273</name>
</gene>
<dbReference type="Pfam" id="PF02618">
    <property type="entry name" value="YceG"/>
    <property type="match status" value="1"/>
</dbReference>
<dbReference type="Proteomes" id="UP000198649">
    <property type="component" value="Unassembled WGS sequence"/>
</dbReference>
<keyword evidence="4 7" id="KW-0472">Membrane</keyword>
<dbReference type="GO" id="GO:0008932">
    <property type="term" value="F:lytic endotransglycosylase activity"/>
    <property type="evidence" value="ECO:0007669"/>
    <property type="project" value="UniProtKB-UniRule"/>
</dbReference>
<evidence type="ECO:0000313" key="9">
    <source>
        <dbReference type="EMBL" id="SFI73020.1"/>
    </source>
</evidence>
<reference evidence="9 10" key="1">
    <citation type="submission" date="2016-10" db="EMBL/GenBank/DDBJ databases">
        <authorList>
            <person name="de Groot N.N."/>
        </authorList>
    </citation>
    <scope>NUCLEOTIDE SEQUENCE [LARGE SCALE GENOMIC DNA]</scope>
    <source>
        <strain evidence="9 10">CGMCC 1.11156</strain>
    </source>
</reference>
<dbReference type="EC" id="4.2.2.29" evidence="7"/>
<evidence type="ECO:0000256" key="3">
    <source>
        <dbReference type="ARBA" id="ARBA00022989"/>
    </source>
</evidence>
<dbReference type="Gene3D" id="3.30.1490.480">
    <property type="entry name" value="Endolytic murein transglycosylase"/>
    <property type="match status" value="1"/>
</dbReference>
<dbReference type="InterPro" id="IPR003770">
    <property type="entry name" value="MLTG-like"/>
</dbReference>
<comment type="catalytic activity">
    <reaction evidence="7">
        <text>a peptidoglycan chain = a peptidoglycan chain with N-acetyl-1,6-anhydromuramyl-[peptide] at the reducing end + a peptidoglycan chain with N-acetylglucosamine at the non-reducing end.</text>
        <dbReference type="EC" id="4.2.2.29"/>
    </reaction>
</comment>
<comment type="function">
    <text evidence="7">Functions as a peptidoglycan terminase that cleaves nascent peptidoglycan strands endolytically to terminate their elongation.</text>
</comment>
<evidence type="ECO:0000256" key="1">
    <source>
        <dbReference type="ARBA" id="ARBA00022475"/>
    </source>
</evidence>
<sequence length="400" mass="42865">MSDPTPDPVPDEHTEPRDDPHDDLHEGSVIPVSGAGGSRRRRRRGRGCLPVLIVLAVLGGLLYVGVTKGVEVIKDQFSEAADFAGPGSGKVNFEVEPGDTSTDIGRNLKDQGVVASVDAFVAAANGEPRAGGIQVGFYALKKEMSAEDALQVLVDPANIISNAITFPEGLRVVDILDIFVENTDFKRRDFEKVLDNPGPLGLPGYAEGNAEGYLFPSTYGFGPNETPTSMLTAMVDRWKQAADDAGLEDAAAALDLSPHELMTVASLVEAEGRGDDMPKISRVIYNRLDDVDGPTIGRLQIDATVNYALGRELVAIPTLDDLEVDSPYNTYANAGLPPGPIEAPGDAAIQAASNPADGDWLFYVTVNLETGETKFTESYDEFLAFKDQLRDYCATQSDRC</sequence>
<evidence type="ECO:0000256" key="2">
    <source>
        <dbReference type="ARBA" id="ARBA00022692"/>
    </source>
</evidence>
<keyword evidence="6 7" id="KW-0961">Cell wall biogenesis/degradation</keyword>
<accession>A0A1I3KKY6</accession>
<comment type="subcellular location">
    <subcellularLocation>
        <location evidence="7">Cell membrane</location>
        <topology evidence="7">Single-pass membrane protein</topology>
    </subcellularLocation>
</comment>
<dbReference type="HAMAP" id="MF_02065">
    <property type="entry name" value="MltG"/>
    <property type="match status" value="1"/>
</dbReference>
<keyword evidence="3 7" id="KW-1133">Transmembrane helix</keyword>
<feature type="compositionally biased region" description="Basic and acidic residues" evidence="8">
    <location>
        <begin position="10"/>
        <end position="26"/>
    </location>
</feature>
<dbReference type="GO" id="GO:0009252">
    <property type="term" value="P:peptidoglycan biosynthetic process"/>
    <property type="evidence" value="ECO:0007669"/>
    <property type="project" value="UniProtKB-UniRule"/>
</dbReference>
<dbReference type="RefSeq" id="WP_091114810.1">
    <property type="nucleotide sequence ID" value="NZ_BKAF01000014.1"/>
</dbReference>
<protein>
    <recommendedName>
        <fullName evidence="7">Endolytic murein transglycosylase</fullName>
        <ecNumber evidence="7">4.2.2.29</ecNumber>
    </recommendedName>
    <alternativeName>
        <fullName evidence="7">Peptidoglycan lytic transglycosylase</fullName>
    </alternativeName>
    <alternativeName>
        <fullName evidence="7">Peptidoglycan polymerization terminase</fullName>
    </alternativeName>
</protein>
<dbReference type="CDD" id="cd08010">
    <property type="entry name" value="MltG_like"/>
    <property type="match status" value="1"/>
</dbReference>
<evidence type="ECO:0000256" key="6">
    <source>
        <dbReference type="ARBA" id="ARBA00023316"/>
    </source>
</evidence>
<dbReference type="GO" id="GO:0005886">
    <property type="term" value="C:plasma membrane"/>
    <property type="evidence" value="ECO:0007669"/>
    <property type="project" value="UniProtKB-SubCell"/>
</dbReference>
<proteinExistence type="inferred from homology"/>
<feature type="region of interest" description="Disordered" evidence="8">
    <location>
        <begin position="1"/>
        <end position="42"/>
    </location>
</feature>
<keyword evidence="10" id="KW-1185">Reference proteome</keyword>
<keyword evidence="1 7" id="KW-1003">Cell membrane</keyword>
<evidence type="ECO:0000256" key="5">
    <source>
        <dbReference type="ARBA" id="ARBA00023239"/>
    </source>
</evidence>
<name>A0A1I3KKY6_9ACTN</name>
<dbReference type="GO" id="GO:0071555">
    <property type="term" value="P:cell wall organization"/>
    <property type="evidence" value="ECO:0007669"/>
    <property type="project" value="UniProtKB-KW"/>
</dbReference>
<organism evidence="9 10">
    <name type="scientific">Nocardioides psychrotolerans</name>
    <dbReference type="NCBI Taxonomy" id="1005945"/>
    <lineage>
        <taxon>Bacteria</taxon>
        <taxon>Bacillati</taxon>
        <taxon>Actinomycetota</taxon>
        <taxon>Actinomycetes</taxon>
        <taxon>Propionibacteriales</taxon>
        <taxon>Nocardioidaceae</taxon>
        <taxon>Nocardioides</taxon>
    </lineage>
</organism>
<evidence type="ECO:0000313" key="10">
    <source>
        <dbReference type="Proteomes" id="UP000198649"/>
    </source>
</evidence>
<dbReference type="EMBL" id="FOQG01000012">
    <property type="protein sequence ID" value="SFI73020.1"/>
    <property type="molecule type" value="Genomic_DNA"/>
</dbReference>
<dbReference type="OrthoDB" id="9814591at2"/>
<dbReference type="STRING" id="1005945.SAMN05216561_11273"/>
<dbReference type="NCBIfam" id="TIGR00247">
    <property type="entry name" value="endolytic transglycosylase MltG"/>
    <property type="match status" value="1"/>
</dbReference>
<evidence type="ECO:0000256" key="4">
    <source>
        <dbReference type="ARBA" id="ARBA00023136"/>
    </source>
</evidence>
<evidence type="ECO:0000256" key="8">
    <source>
        <dbReference type="SAM" id="MobiDB-lite"/>
    </source>
</evidence>
<keyword evidence="2 7" id="KW-0812">Transmembrane</keyword>
<dbReference type="AlphaFoldDB" id="A0A1I3KKY6"/>